<dbReference type="Pfam" id="PF00569">
    <property type="entry name" value="ZZ"/>
    <property type="match status" value="1"/>
</dbReference>
<feature type="region of interest" description="Disordered" evidence="6">
    <location>
        <begin position="407"/>
        <end position="442"/>
    </location>
</feature>
<dbReference type="PANTHER" id="PTHR22705:SF0">
    <property type="entry name" value="ZZ-TYPE ZINC FINGER-CONTAINING PROTEIN 3"/>
    <property type="match status" value="1"/>
</dbReference>
<feature type="domain" description="Myb-like" evidence="7">
    <location>
        <begin position="287"/>
        <end position="343"/>
    </location>
</feature>
<dbReference type="AlphaFoldDB" id="A0A8H7VE81"/>
<dbReference type="SUPFAM" id="SSF57850">
    <property type="entry name" value="RING/U-box"/>
    <property type="match status" value="1"/>
</dbReference>
<dbReference type="SMART" id="SM00291">
    <property type="entry name" value="ZnF_ZZ"/>
    <property type="match status" value="1"/>
</dbReference>
<dbReference type="EMBL" id="JAEPRB010000163">
    <property type="protein sequence ID" value="KAG2219801.1"/>
    <property type="molecule type" value="Genomic_DNA"/>
</dbReference>
<evidence type="ECO:0000256" key="4">
    <source>
        <dbReference type="PROSITE-ProRule" id="PRU00228"/>
    </source>
</evidence>
<dbReference type="InterPro" id="IPR009057">
    <property type="entry name" value="Homeodomain-like_sf"/>
</dbReference>
<dbReference type="PROSITE" id="PS50090">
    <property type="entry name" value="MYB_LIKE"/>
    <property type="match status" value="1"/>
</dbReference>
<proteinExistence type="predicted"/>
<dbReference type="Gene3D" id="1.10.10.60">
    <property type="entry name" value="Homeodomain-like"/>
    <property type="match status" value="1"/>
</dbReference>
<dbReference type="InterPro" id="IPR001005">
    <property type="entry name" value="SANT/Myb"/>
</dbReference>
<dbReference type="CDD" id="cd00167">
    <property type="entry name" value="SANT"/>
    <property type="match status" value="1"/>
</dbReference>
<dbReference type="InterPro" id="IPR037830">
    <property type="entry name" value="ZZZ3"/>
</dbReference>
<dbReference type="InterPro" id="IPR000433">
    <property type="entry name" value="Znf_ZZ"/>
</dbReference>
<feature type="compositionally biased region" description="Polar residues" evidence="6">
    <location>
        <begin position="213"/>
        <end position="232"/>
    </location>
</feature>
<keyword evidence="3" id="KW-0862">Zinc</keyword>
<evidence type="ECO:0000256" key="3">
    <source>
        <dbReference type="ARBA" id="ARBA00022833"/>
    </source>
</evidence>
<comment type="caution">
    <text evidence="10">The sequence shown here is derived from an EMBL/GenBank/DDBJ whole genome shotgun (WGS) entry which is preliminary data.</text>
</comment>
<dbReference type="PROSITE" id="PS51294">
    <property type="entry name" value="HTH_MYB"/>
    <property type="match status" value="1"/>
</dbReference>
<feature type="domain" description="ZZ-type" evidence="8">
    <location>
        <begin position="509"/>
        <end position="569"/>
    </location>
</feature>
<evidence type="ECO:0000313" key="11">
    <source>
        <dbReference type="Proteomes" id="UP000646827"/>
    </source>
</evidence>
<feature type="compositionally biased region" description="Low complexity" evidence="6">
    <location>
        <begin position="11"/>
        <end position="25"/>
    </location>
</feature>
<keyword evidence="5" id="KW-0175">Coiled coil</keyword>
<name>A0A8H7VE81_9FUNG</name>
<evidence type="ECO:0000259" key="9">
    <source>
        <dbReference type="PROSITE" id="PS51294"/>
    </source>
</evidence>
<protein>
    <recommendedName>
        <fullName evidence="12">ZZ-type zinc finger-containing protein 3</fullName>
    </recommendedName>
</protein>
<dbReference type="GO" id="GO:0008270">
    <property type="term" value="F:zinc ion binding"/>
    <property type="evidence" value="ECO:0007669"/>
    <property type="project" value="UniProtKB-KW"/>
</dbReference>
<evidence type="ECO:0000256" key="2">
    <source>
        <dbReference type="ARBA" id="ARBA00022771"/>
    </source>
</evidence>
<sequence length="592" mass="64768">MPIQAPVAEQTATTTTNKKSSTHSSKPVKLENEQTNDSNRQDDNDQNPLTKNDDYQSTLNTLNLLRHQLKKANQDIDTLNTLKKEALDKPYDFLVDLKEKKSSRRRVPKLQKIASVPVIDWTKYRFLPDSRIAEQTGTNSLLDHSGPFYRQESNSPSSTVNYLQQETARVSRVVRELPSRAGSVSEGSDRDSDDETSKNDSGLGKGKGKRRTSIVQTGATNSSTPSESAITTTMGESVPIMWRPKETVTYSMTFNFDFSITRHRYPANDSDGIDEILLEHDMELETRAPTYNQPWTDEEQRRLEELLEIYPDEQVQAQRYNKISKALGTRSAKQVASRVQKYFIKLAKLGLPVPGRVSIPSSTGTTKISRGGGVRRGKISKVKSRGGGATAAMSTASAASAAATAASAPSTPSSNSSNNNVSSNVQRPKPSMRTSGAGYNTMVSGGITSTRISGAHYFTSHGPPSALMSDDEEDNDVKQAMLHAANLKAKDEPMEGVTGDLGSSEVVIHEGYACDACGTEPIIGVRYKCTVCDVSEEVDLCSKCMAAGTFQNDQHTADHTFEAIHVANPLPYYADNDYAPNEYLGEYSYLGL</sequence>
<dbReference type="SUPFAM" id="SSF46689">
    <property type="entry name" value="Homeodomain-like"/>
    <property type="match status" value="1"/>
</dbReference>
<feature type="compositionally biased region" description="Basic and acidic residues" evidence="6">
    <location>
        <begin position="187"/>
        <end position="198"/>
    </location>
</feature>
<evidence type="ECO:0008006" key="12">
    <source>
        <dbReference type="Google" id="ProtNLM"/>
    </source>
</evidence>
<dbReference type="Pfam" id="PF00249">
    <property type="entry name" value="Myb_DNA-binding"/>
    <property type="match status" value="1"/>
</dbReference>
<feature type="compositionally biased region" description="Polar residues" evidence="6">
    <location>
        <begin position="359"/>
        <end position="368"/>
    </location>
</feature>
<keyword evidence="2 4" id="KW-0863">Zinc-finger</keyword>
<dbReference type="SMART" id="SM00717">
    <property type="entry name" value="SANT"/>
    <property type="match status" value="1"/>
</dbReference>
<dbReference type="OrthoDB" id="424753at2759"/>
<evidence type="ECO:0000256" key="6">
    <source>
        <dbReference type="SAM" id="MobiDB-lite"/>
    </source>
</evidence>
<dbReference type="CDD" id="cd02249">
    <property type="entry name" value="ZZ"/>
    <property type="match status" value="1"/>
</dbReference>
<dbReference type="Proteomes" id="UP000646827">
    <property type="component" value="Unassembled WGS sequence"/>
</dbReference>
<feature type="region of interest" description="Disordered" evidence="6">
    <location>
        <begin position="355"/>
        <end position="388"/>
    </location>
</feature>
<feature type="region of interest" description="Disordered" evidence="6">
    <location>
        <begin position="1"/>
        <end position="54"/>
    </location>
</feature>
<evidence type="ECO:0000313" key="10">
    <source>
        <dbReference type="EMBL" id="KAG2219801.1"/>
    </source>
</evidence>
<accession>A0A8H7VE81</accession>
<dbReference type="InterPro" id="IPR043145">
    <property type="entry name" value="Znf_ZZ_sf"/>
</dbReference>
<gene>
    <name evidence="10" type="ORF">INT45_001133</name>
</gene>
<feature type="region of interest" description="Disordered" evidence="6">
    <location>
        <begin position="138"/>
        <end position="232"/>
    </location>
</feature>
<evidence type="ECO:0000259" key="7">
    <source>
        <dbReference type="PROSITE" id="PS50090"/>
    </source>
</evidence>
<dbReference type="PROSITE" id="PS50135">
    <property type="entry name" value="ZF_ZZ_2"/>
    <property type="match status" value="1"/>
</dbReference>
<dbReference type="InterPro" id="IPR017930">
    <property type="entry name" value="Myb_dom"/>
</dbReference>
<keyword evidence="1" id="KW-0479">Metal-binding</keyword>
<organism evidence="10 11">
    <name type="scientific">Circinella minor</name>
    <dbReference type="NCBI Taxonomy" id="1195481"/>
    <lineage>
        <taxon>Eukaryota</taxon>
        <taxon>Fungi</taxon>
        <taxon>Fungi incertae sedis</taxon>
        <taxon>Mucoromycota</taxon>
        <taxon>Mucoromycotina</taxon>
        <taxon>Mucoromycetes</taxon>
        <taxon>Mucorales</taxon>
        <taxon>Lichtheimiaceae</taxon>
        <taxon>Circinella</taxon>
    </lineage>
</organism>
<dbReference type="Gene3D" id="3.30.60.90">
    <property type="match status" value="1"/>
</dbReference>
<feature type="compositionally biased region" description="Polar residues" evidence="6">
    <location>
        <begin position="432"/>
        <end position="442"/>
    </location>
</feature>
<evidence type="ECO:0000259" key="8">
    <source>
        <dbReference type="PROSITE" id="PS50135"/>
    </source>
</evidence>
<feature type="domain" description="HTH myb-type" evidence="9">
    <location>
        <begin position="293"/>
        <end position="347"/>
    </location>
</feature>
<feature type="compositionally biased region" description="Polar residues" evidence="6">
    <location>
        <begin position="151"/>
        <end position="168"/>
    </location>
</feature>
<keyword evidence="11" id="KW-1185">Reference proteome</keyword>
<feature type="coiled-coil region" evidence="5">
    <location>
        <begin position="55"/>
        <end position="89"/>
    </location>
</feature>
<feature type="compositionally biased region" description="Low complexity" evidence="6">
    <location>
        <begin position="407"/>
        <end position="425"/>
    </location>
</feature>
<feature type="compositionally biased region" description="Basic residues" evidence="6">
    <location>
        <begin position="373"/>
        <end position="384"/>
    </location>
</feature>
<dbReference type="PANTHER" id="PTHR22705">
    <property type="entry name" value="ZINC FINGER, ZZ DOMAIN CONTAINING 3"/>
    <property type="match status" value="1"/>
</dbReference>
<evidence type="ECO:0000256" key="1">
    <source>
        <dbReference type="ARBA" id="ARBA00022723"/>
    </source>
</evidence>
<evidence type="ECO:0000256" key="5">
    <source>
        <dbReference type="SAM" id="Coils"/>
    </source>
</evidence>
<reference evidence="10 11" key="1">
    <citation type="submission" date="2020-12" db="EMBL/GenBank/DDBJ databases">
        <title>Metabolic potential, ecology and presence of endohyphal bacteria is reflected in genomic diversity of Mucoromycotina.</title>
        <authorList>
            <person name="Muszewska A."/>
            <person name="Okrasinska A."/>
            <person name="Steczkiewicz K."/>
            <person name="Drgas O."/>
            <person name="Orlowska M."/>
            <person name="Perlinska-Lenart U."/>
            <person name="Aleksandrzak-Piekarczyk T."/>
            <person name="Szatraj K."/>
            <person name="Zielenkiewicz U."/>
            <person name="Pilsyk S."/>
            <person name="Malc E."/>
            <person name="Mieczkowski P."/>
            <person name="Kruszewska J.S."/>
            <person name="Biernat P."/>
            <person name="Pawlowska J."/>
        </authorList>
    </citation>
    <scope>NUCLEOTIDE SEQUENCE [LARGE SCALE GENOMIC DNA]</scope>
    <source>
        <strain evidence="10 11">CBS 142.35</strain>
    </source>
</reference>